<dbReference type="PANTHER" id="PTHR32204:SF0">
    <property type="entry name" value="ATPASE RAVA"/>
    <property type="match status" value="1"/>
</dbReference>
<dbReference type="AlphaFoldDB" id="A0AAW6CIQ9"/>
<sequence>MDQALRDKMCARMREVQTQVAERDELIEVIAIALLTRKNVFVLGDTGQAKSAVINLFRDGLTGARQFERLMSKQADEEALFGRLDLSSLIPGGVPEEILEEDALYQEMRRDLETLVLNYRRGDASFGQQLELATTELERYRKALSELHGGEPRIITKGKLPDSHIVFLDEIFKSSDGILNALLTALNERRYTNEGKTIHIPTISFFSASNEIPNFTNPEEKILKPLYDRFELKVVTEYVEDRAARLKILKQKQAAPHLAQAPAAPITLEELEAMQDDVRQVHIPDSVNELMDDVLCALREKGIHISDRKYFNYAPVAQAKAWLEGRDTVAPADLIILRHYLWTAPEERAIIQSALVQMCSDPFKNRLDGILAAAQESYQEFEDDSGAAAPARRIGKLREEYLMLYEKLSAMRAEIQDDIGRQKVDACMEDLEAFNKKAFSEDGVSGVFSYVPLKELYLLKAS</sequence>
<dbReference type="Gene3D" id="3.40.50.300">
    <property type="entry name" value="P-loop containing nucleotide triphosphate hydrolases"/>
    <property type="match status" value="2"/>
</dbReference>
<dbReference type="InterPro" id="IPR045427">
    <property type="entry name" value="MoxR"/>
</dbReference>
<dbReference type="PANTHER" id="PTHR32204">
    <property type="entry name" value="ATPASE RAVA"/>
    <property type="match status" value="1"/>
</dbReference>
<protein>
    <submittedName>
        <fullName evidence="3">AAA family ATPase</fullName>
    </submittedName>
</protein>
<evidence type="ECO:0000259" key="2">
    <source>
        <dbReference type="Pfam" id="PF20030"/>
    </source>
</evidence>
<evidence type="ECO:0000259" key="1">
    <source>
        <dbReference type="Pfam" id="PF17868"/>
    </source>
</evidence>
<dbReference type="InterPro" id="IPR041538">
    <property type="entry name" value="RavA-like_AAA_lid"/>
</dbReference>
<feature type="domain" description="MoxR" evidence="2">
    <location>
        <begin position="144"/>
        <end position="274"/>
    </location>
</feature>
<feature type="domain" description="MoxR" evidence="2">
    <location>
        <begin position="11"/>
        <end position="94"/>
    </location>
</feature>
<gene>
    <name evidence="3" type="ORF">PNE06_17575</name>
</gene>
<dbReference type="EMBL" id="JAQLWV010000032">
    <property type="protein sequence ID" value="MDB7934897.1"/>
    <property type="molecule type" value="Genomic_DNA"/>
</dbReference>
<dbReference type="Pfam" id="PF17868">
    <property type="entry name" value="AAA_lid_8"/>
    <property type="match status" value="1"/>
</dbReference>
<accession>A0AAW6CIQ9</accession>
<dbReference type="InterPro" id="IPR027417">
    <property type="entry name" value="P-loop_NTPase"/>
</dbReference>
<comment type="caution">
    <text evidence="3">The sequence shown here is derived from an EMBL/GenBank/DDBJ whole genome shotgun (WGS) entry which is preliminary data.</text>
</comment>
<evidence type="ECO:0000313" key="4">
    <source>
        <dbReference type="Proteomes" id="UP001211173"/>
    </source>
</evidence>
<reference evidence="3" key="1">
    <citation type="submission" date="2023-01" db="EMBL/GenBank/DDBJ databases">
        <title>Human gut microbiome strain richness.</title>
        <authorList>
            <person name="Chen-Liaw A."/>
        </authorList>
    </citation>
    <scope>NUCLEOTIDE SEQUENCE</scope>
    <source>
        <strain evidence="3">1001287st1_F4_1001285I_161205</strain>
    </source>
</reference>
<proteinExistence type="predicted"/>
<feature type="domain" description="ATPase RavA-like AAA lid" evidence="1">
    <location>
        <begin position="298"/>
        <end position="354"/>
    </location>
</feature>
<dbReference type="InterPro" id="IPR050513">
    <property type="entry name" value="RavA_ATPases"/>
</dbReference>
<dbReference type="SUPFAM" id="SSF52540">
    <property type="entry name" value="P-loop containing nucleoside triphosphate hydrolases"/>
    <property type="match status" value="1"/>
</dbReference>
<dbReference type="RefSeq" id="WP_195384347.1">
    <property type="nucleotide sequence ID" value="NZ_JADMVZ010000033.1"/>
</dbReference>
<dbReference type="Pfam" id="PF20030">
    <property type="entry name" value="bpMoxR"/>
    <property type="match status" value="2"/>
</dbReference>
<organism evidence="3 4">
    <name type="scientific">Flavonifractor plautii</name>
    <name type="common">Fusobacterium plautii</name>
    <dbReference type="NCBI Taxonomy" id="292800"/>
    <lineage>
        <taxon>Bacteria</taxon>
        <taxon>Bacillati</taxon>
        <taxon>Bacillota</taxon>
        <taxon>Clostridia</taxon>
        <taxon>Eubacteriales</taxon>
        <taxon>Oscillospiraceae</taxon>
        <taxon>Flavonifractor</taxon>
    </lineage>
</organism>
<name>A0AAW6CIQ9_FLAPL</name>
<dbReference type="Proteomes" id="UP001211173">
    <property type="component" value="Unassembled WGS sequence"/>
</dbReference>
<evidence type="ECO:0000313" key="3">
    <source>
        <dbReference type="EMBL" id="MDB7934897.1"/>
    </source>
</evidence>